<dbReference type="AlphaFoldDB" id="A0A6J6P2Z1"/>
<name>A0A6J6P2Z1_9ZZZZ</name>
<organism evidence="1">
    <name type="scientific">freshwater metagenome</name>
    <dbReference type="NCBI Taxonomy" id="449393"/>
    <lineage>
        <taxon>unclassified sequences</taxon>
        <taxon>metagenomes</taxon>
        <taxon>ecological metagenomes</taxon>
    </lineage>
</organism>
<gene>
    <name evidence="1" type="ORF">UFOPK2366_00861</name>
</gene>
<proteinExistence type="predicted"/>
<dbReference type="EMBL" id="CAEZXM010000142">
    <property type="protein sequence ID" value="CAB4693007.1"/>
    <property type="molecule type" value="Genomic_DNA"/>
</dbReference>
<protein>
    <submittedName>
        <fullName evidence="1">Unannotated protein</fullName>
    </submittedName>
</protein>
<reference evidence="1" key="1">
    <citation type="submission" date="2020-05" db="EMBL/GenBank/DDBJ databases">
        <authorList>
            <person name="Chiriac C."/>
            <person name="Salcher M."/>
            <person name="Ghai R."/>
            <person name="Kavagutti S V."/>
        </authorList>
    </citation>
    <scope>NUCLEOTIDE SEQUENCE</scope>
</reference>
<accession>A0A6J6P2Z1</accession>
<sequence length="160" mass="17286">MSVTADSIPVAYTPTGGWKEMPAPFLSTCTEPIIDGAPDMRGTWKVVSIEAGGIEDPNHRAIGLTQRIEQAGNRVIITASGATTPGIVHDMRCDGTEENGVHDVAEFDLTTPITVVASFEDGVHVLRPVGVPIEVTRRIDGDQLVWTYLGFTARLNRIEM</sequence>
<evidence type="ECO:0000313" key="1">
    <source>
        <dbReference type="EMBL" id="CAB4693007.1"/>
    </source>
</evidence>